<feature type="chain" id="PRO_5046986230" evidence="1">
    <location>
        <begin position="20"/>
        <end position="679"/>
    </location>
</feature>
<dbReference type="EMBL" id="JBBNFP010000067">
    <property type="protein sequence ID" value="MEQ2487685.1"/>
    <property type="molecule type" value="Genomic_DNA"/>
</dbReference>
<accession>A0ABV1FTD9</accession>
<gene>
    <name evidence="3" type="ORF">AAAT34_11620</name>
</gene>
<evidence type="ECO:0000313" key="4">
    <source>
        <dbReference type="Proteomes" id="UP001487296"/>
    </source>
</evidence>
<dbReference type="InterPro" id="IPR041700">
    <property type="entry name" value="OMP_b-brl_3"/>
</dbReference>
<dbReference type="Gene3D" id="2.60.40.1120">
    <property type="entry name" value="Carboxypeptidase-like, regulatory domain"/>
    <property type="match status" value="1"/>
</dbReference>
<evidence type="ECO:0000259" key="2">
    <source>
        <dbReference type="Pfam" id="PF14905"/>
    </source>
</evidence>
<dbReference type="SUPFAM" id="SSF56935">
    <property type="entry name" value="Porins"/>
    <property type="match status" value="1"/>
</dbReference>
<protein>
    <submittedName>
        <fullName evidence="3">Outer membrane beta-barrel protein</fullName>
    </submittedName>
</protein>
<dbReference type="Pfam" id="PF14905">
    <property type="entry name" value="OMP_b-brl_3"/>
    <property type="match status" value="1"/>
</dbReference>
<keyword evidence="4" id="KW-1185">Reference proteome</keyword>
<dbReference type="InterPro" id="IPR010916">
    <property type="entry name" value="TonB_box_CS"/>
</dbReference>
<dbReference type="Proteomes" id="UP001487296">
    <property type="component" value="Unassembled WGS sequence"/>
</dbReference>
<name>A0ABV1FTD9_9BACT</name>
<dbReference type="RefSeq" id="WP_215760749.1">
    <property type="nucleotide sequence ID" value="NZ_JAHKBE010000068.1"/>
</dbReference>
<evidence type="ECO:0000313" key="3">
    <source>
        <dbReference type="EMBL" id="MEQ2487685.1"/>
    </source>
</evidence>
<keyword evidence="1" id="KW-0732">Signal</keyword>
<comment type="caution">
    <text evidence="3">The sequence shown here is derived from an EMBL/GenBank/DDBJ whole genome shotgun (WGS) entry which is preliminary data.</text>
</comment>
<reference evidence="3 4" key="1">
    <citation type="submission" date="2024-04" db="EMBL/GenBank/DDBJ databases">
        <title>Human intestinal bacterial collection.</title>
        <authorList>
            <person name="Pauvert C."/>
            <person name="Hitch T.C.A."/>
            <person name="Clavel T."/>
        </authorList>
    </citation>
    <scope>NUCLEOTIDE SEQUENCE [LARGE SCALE GENOMIC DNA]</scope>
    <source>
        <strain evidence="3 4">CLA-AA-H145</strain>
    </source>
</reference>
<evidence type="ECO:0000256" key="1">
    <source>
        <dbReference type="SAM" id="SignalP"/>
    </source>
</evidence>
<sequence>MHRLIITAMLAFAAIAASAQTVIEGTVADAQGKHVEAYVSVAPKGTGNILVFADTDAKGHYRLEFTTEADSVTVSASGLAIGSHTKQVANRSQRLDFCVKEQAMQLKEVTVRAQKIRQNGDTLSYLVGAYQQQGDRVIGDVLKHMPGIEVADNGGIKYNGKTIKKFYVEEMDLLQGRYGLATNNINASDVATVQVLEHHQPVKMLQDKELSDDVAINLKLKNSAKGTVAINTMLGGGAQQAGGWHIGKRPLTDSQAAIGQSPLWTAEVVGMYFAKRRQNMTLYKGNNTGDDVSKELTQHYSSVNSVSLYPFCPTGALMPNGSGLPQKRTFDNHSQILTMNHLEKPNKDTELGLNIAYYNDRIRREGSSVGDQFVSDDSRLLASEAMTSETKLNNLNIQGRYNRNAPNGFVANVLKVDTHWNSDRVDGLLASERTGTDPANYGNNRVRQHFDRPQLSVSNTFNTIRNIGKNTFDLHFSAGYAHRPNTLTVGVDSLLQGTSTAYTQDVNSHHIAASFNTSYAIRVGQRFRFSYGVSATANLHGIVTDLDGFTPPAEHAQLSNDLWYNTYCVALAQTYKYETPNFYIGLGLPLELYTQTLDDKIRNDQHGYTHLLFFPSLSANWSISRDLWLNAGANYSKTVGDPGGIYSGYIMSNYRAFQRSYVEQLRPRNAMVSVRFKLL</sequence>
<dbReference type="InterPro" id="IPR008969">
    <property type="entry name" value="CarboxyPept-like_regulatory"/>
</dbReference>
<organism evidence="3 4">
    <name type="scientific">Hallella faecis</name>
    <dbReference type="NCBI Taxonomy" id="2841596"/>
    <lineage>
        <taxon>Bacteria</taxon>
        <taxon>Pseudomonadati</taxon>
        <taxon>Bacteroidota</taxon>
        <taxon>Bacteroidia</taxon>
        <taxon>Bacteroidales</taxon>
        <taxon>Prevotellaceae</taxon>
        <taxon>Hallella</taxon>
    </lineage>
</organism>
<proteinExistence type="predicted"/>
<feature type="domain" description="Outer membrane protein beta-barrel" evidence="2">
    <location>
        <begin position="474"/>
        <end position="638"/>
    </location>
</feature>
<feature type="signal peptide" evidence="1">
    <location>
        <begin position="1"/>
        <end position="19"/>
    </location>
</feature>
<dbReference type="SUPFAM" id="SSF49464">
    <property type="entry name" value="Carboxypeptidase regulatory domain-like"/>
    <property type="match status" value="1"/>
</dbReference>
<dbReference type="PROSITE" id="PS00430">
    <property type="entry name" value="TONB_DEPENDENT_REC_1"/>
    <property type="match status" value="1"/>
</dbReference>